<name>A0A852T1Z3_9MICO</name>
<dbReference type="AlphaFoldDB" id="A0A852T1Z3"/>
<evidence type="ECO:0000256" key="1">
    <source>
        <dbReference type="SAM" id="SignalP"/>
    </source>
</evidence>
<feature type="signal peptide" evidence="1">
    <location>
        <begin position="1"/>
        <end position="24"/>
    </location>
</feature>
<dbReference type="RefSeq" id="WP_179456925.1">
    <property type="nucleotide sequence ID" value="NZ_BAAAPX010000001.1"/>
</dbReference>
<reference evidence="2 3" key="1">
    <citation type="submission" date="2020-07" db="EMBL/GenBank/DDBJ databases">
        <title>Sequencing the genomes of 1000 actinobacteria strains.</title>
        <authorList>
            <person name="Klenk H.-P."/>
        </authorList>
    </citation>
    <scope>NUCLEOTIDE SEQUENCE [LARGE SCALE GENOMIC DNA]</scope>
    <source>
        <strain evidence="2 3">DSM 23871</strain>
    </source>
</reference>
<dbReference type="EMBL" id="JACCBJ010000001">
    <property type="protein sequence ID" value="NYD74891.1"/>
    <property type="molecule type" value="Genomic_DNA"/>
</dbReference>
<evidence type="ECO:0008006" key="4">
    <source>
        <dbReference type="Google" id="ProtNLM"/>
    </source>
</evidence>
<evidence type="ECO:0000313" key="3">
    <source>
        <dbReference type="Proteomes" id="UP000589620"/>
    </source>
</evidence>
<proteinExistence type="predicted"/>
<accession>A0A852T1Z3</accession>
<sequence length="196" mass="20532">MRVFVIVGAAATIVVAALGGCASAGHPSSGASSPAFQGPVPSFTGPWASEFEQAYRSTNSDAVHEILAKGSITDRDYAEVSAEYERCMANKGFPTRVTGPGGEAEIDGGEDSLKADEACNGDFAIIASLRGSILRNPQNLDENEIVVACLVANGVVPQSYTAKEYESNLESQTFPFSIDDAEFTRCARDPLGLSGD</sequence>
<keyword evidence="3" id="KW-1185">Reference proteome</keyword>
<evidence type="ECO:0000313" key="2">
    <source>
        <dbReference type="EMBL" id="NYD74891.1"/>
    </source>
</evidence>
<comment type="caution">
    <text evidence="2">The sequence shown here is derived from an EMBL/GenBank/DDBJ whole genome shotgun (WGS) entry which is preliminary data.</text>
</comment>
<dbReference type="PROSITE" id="PS51257">
    <property type="entry name" value="PROKAR_LIPOPROTEIN"/>
    <property type="match status" value="1"/>
</dbReference>
<organism evidence="2 3">
    <name type="scientific">Leifsonia soli</name>
    <dbReference type="NCBI Taxonomy" id="582665"/>
    <lineage>
        <taxon>Bacteria</taxon>
        <taxon>Bacillati</taxon>
        <taxon>Actinomycetota</taxon>
        <taxon>Actinomycetes</taxon>
        <taxon>Micrococcales</taxon>
        <taxon>Microbacteriaceae</taxon>
        <taxon>Leifsonia</taxon>
    </lineage>
</organism>
<keyword evidence="1" id="KW-0732">Signal</keyword>
<protein>
    <recommendedName>
        <fullName evidence="4">Lipoprotein</fullName>
    </recommendedName>
</protein>
<dbReference type="Proteomes" id="UP000589620">
    <property type="component" value="Unassembled WGS sequence"/>
</dbReference>
<feature type="chain" id="PRO_5032592693" description="Lipoprotein" evidence="1">
    <location>
        <begin position="25"/>
        <end position="196"/>
    </location>
</feature>
<gene>
    <name evidence="2" type="ORF">BJ963_002410</name>
</gene>